<dbReference type="RefSeq" id="WP_286004233.1">
    <property type="nucleotide sequence ID" value="NZ_JASVEJ010000013.1"/>
</dbReference>
<gene>
    <name evidence="1" type="ORF">QQ055_03320</name>
</gene>
<sequence length="49" mass="5739">MPIEARAAKVKPIRVMRFMGEYRTRSRNSFIVYPSAIALNQPKERPLFT</sequence>
<dbReference type="Proteomes" id="UP001230986">
    <property type="component" value="Unassembled WGS sequence"/>
</dbReference>
<dbReference type="EMBL" id="JASVEJ010000013">
    <property type="protein sequence ID" value="MDL5056500.1"/>
    <property type="molecule type" value="Genomic_DNA"/>
</dbReference>
<accession>A0ABT7LWV8</accession>
<proteinExistence type="predicted"/>
<name>A0ABT7LWV8_9CYAN</name>
<protein>
    <submittedName>
        <fullName evidence="1">Uncharacterized protein</fullName>
    </submittedName>
</protein>
<evidence type="ECO:0000313" key="2">
    <source>
        <dbReference type="Proteomes" id="UP001230986"/>
    </source>
</evidence>
<organism evidence="1 2">
    <name type="scientific">Geitlerinema calcuttense NRMC-F 0142</name>
    <dbReference type="NCBI Taxonomy" id="2922238"/>
    <lineage>
        <taxon>Bacteria</taxon>
        <taxon>Bacillati</taxon>
        <taxon>Cyanobacteriota</taxon>
        <taxon>Cyanophyceae</taxon>
        <taxon>Geitlerinematales</taxon>
        <taxon>Geitlerinemataceae</taxon>
        <taxon>Geitlerinema</taxon>
    </lineage>
</organism>
<keyword evidence="2" id="KW-1185">Reference proteome</keyword>
<evidence type="ECO:0000313" key="1">
    <source>
        <dbReference type="EMBL" id="MDL5056500.1"/>
    </source>
</evidence>
<comment type="caution">
    <text evidence="1">The sequence shown here is derived from an EMBL/GenBank/DDBJ whole genome shotgun (WGS) entry which is preliminary data.</text>
</comment>
<reference evidence="1 2" key="1">
    <citation type="submission" date="2023-06" db="EMBL/GenBank/DDBJ databases">
        <title>Whole genome sequence of Oscillatoria calcuttensis NRMC-F 0142.</title>
        <authorList>
            <person name="Shakena Fathima T."/>
            <person name="Muralitharan G."/>
            <person name="Thajuddin N."/>
        </authorList>
    </citation>
    <scope>NUCLEOTIDE SEQUENCE [LARGE SCALE GENOMIC DNA]</scope>
    <source>
        <strain evidence="1 2">NRMC-F 0142</strain>
    </source>
</reference>